<feature type="signal peptide" evidence="1">
    <location>
        <begin position="1"/>
        <end position="20"/>
    </location>
</feature>
<sequence length="488" mass="55318">MFPWHVVWWLLIWGLSCSVAYVDVPEVGFGDDDTDAASQAGSCIADSMLYTLLETTIVPRVVGLPTSAFHADWPPTVYANDGTHDWLMKSNWSLKTLVDEIGSVKAPLLRSDSPLLWLYDDNMKISTPEGVPRPHDVIELSFSDIVKAITGESNQVEPSESKDGVQEWSAVEPDHYFHFHVPLQNLSKALARDTHNKDVVFGTWDSPKPPRIPEPYLTMSTAGTSSVLHYAEQFRFMAQSTGTTKALLFPPRALTSMYLFPYNHPHRFCSQLQTPPANLRNYPAAVQLRKRGVTSQEVTLEEGDALYVPPYWLIILTEINTGVRIDLKQDAPFQELVNRLLQRTVPELPKGFTLDQTISVGRHFLNALLRSLQRKMPQHRYPSVIHKHYKQRYERLTGVNTISLISIKVKRYCKEPMTLETMPITSSNLMKLTRKAYERLEQLAEVMPLDTFEVVLGDYLDLVALQSVQGHHQSVAAFFSNCFAFTDV</sequence>
<dbReference type="SUPFAM" id="SSF51197">
    <property type="entry name" value="Clavaminate synthase-like"/>
    <property type="match status" value="1"/>
</dbReference>
<dbReference type="PANTHER" id="PTHR12461">
    <property type="entry name" value="HYPOXIA-INDUCIBLE FACTOR 1 ALPHA INHIBITOR-RELATED"/>
    <property type="match status" value="1"/>
</dbReference>
<protein>
    <recommendedName>
        <fullName evidence="2">Cupin-like domain-containing protein</fullName>
    </recommendedName>
</protein>
<dbReference type="PANTHER" id="PTHR12461:SF105">
    <property type="entry name" value="HYPOXIA-INDUCIBLE FACTOR 1-ALPHA INHIBITOR"/>
    <property type="match status" value="1"/>
</dbReference>
<feature type="chain" id="PRO_5030918602" description="Cupin-like domain-containing protein" evidence="1">
    <location>
        <begin position="21"/>
        <end position="488"/>
    </location>
</feature>
<dbReference type="Gene3D" id="2.60.120.10">
    <property type="entry name" value="Jelly Rolls"/>
    <property type="match status" value="1"/>
</dbReference>
<dbReference type="AlphaFoldDB" id="A0A7S1NC47"/>
<evidence type="ECO:0000259" key="2">
    <source>
        <dbReference type="Pfam" id="PF13621"/>
    </source>
</evidence>
<dbReference type="InterPro" id="IPR041667">
    <property type="entry name" value="Cupin_8"/>
</dbReference>
<keyword evidence="1" id="KW-0732">Signal</keyword>
<dbReference type="EMBL" id="HBGA01058766">
    <property type="protein sequence ID" value="CAD9010607.1"/>
    <property type="molecule type" value="Transcribed_RNA"/>
</dbReference>
<dbReference type="Pfam" id="PF13621">
    <property type="entry name" value="Cupin_8"/>
    <property type="match status" value="1"/>
</dbReference>
<reference evidence="3" key="1">
    <citation type="submission" date="2021-01" db="EMBL/GenBank/DDBJ databases">
        <authorList>
            <person name="Corre E."/>
            <person name="Pelletier E."/>
            <person name="Niang G."/>
            <person name="Scheremetjew M."/>
            <person name="Finn R."/>
            <person name="Kale V."/>
            <person name="Holt S."/>
            <person name="Cochrane G."/>
            <person name="Meng A."/>
            <person name="Brown T."/>
            <person name="Cohen L."/>
        </authorList>
    </citation>
    <scope>NUCLEOTIDE SEQUENCE</scope>
    <source>
        <strain evidence="3">NIES-381</strain>
    </source>
</reference>
<accession>A0A7S1NC47</accession>
<evidence type="ECO:0000313" key="3">
    <source>
        <dbReference type="EMBL" id="CAD9010607.1"/>
    </source>
</evidence>
<gene>
    <name evidence="3" type="ORF">EGYM00392_LOCUS21704</name>
</gene>
<dbReference type="InterPro" id="IPR014710">
    <property type="entry name" value="RmlC-like_jellyroll"/>
</dbReference>
<evidence type="ECO:0000256" key="1">
    <source>
        <dbReference type="SAM" id="SignalP"/>
    </source>
</evidence>
<name>A0A7S1NC47_9EUGL</name>
<feature type="domain" description="Cupin-like" evidence="2">
    <location>
        <begin position="214"/>
        <end position="312"/>
    </location>
</feature>
<proteinExistence type="predicted"/>
<organism evidence="3">
    <name type="scientific">Eutreptiella gymnastica</name>
    <dbReference type="NCBI Taxonomy" id="73025"/>
    <lineage>
        <taxon>Eukaryota</taxon>
        <taxon>Discoba</taxon>
        <taxon>Euglenozoa</taxon>
        <taxon>Euglenida</taxon>
        <taxon>Spirocuta</taxon>
        <taxon>Euglenophyceae</taxon>
        <taxon>Eutreptiales</taxon>
        <taxon>Eutreptiaceae</taxon>
        <taxon>Eutreptiella</taxon>
    </lineage>
</organism>